<evidence type="ECO:0000313" key="2">
    <source>
        <dbReference type="Proteomes" id="UP000011829"/>
    </source>
</evidence>
<dbReference type="EMBL" id="JQ691611">
    <property type="protein sequence ID" value="AFH21102.1"/>
    <property type="molecule type" value="Genomic_DNA"/>
</dbReference>
<organism evidence="1 2">
    <name type="scientific">Cronobacter phage CR9</name>
    <dbReference type="NCBI Taxonomy" id="1162290"/>
    <lineage>
        <taxon>Viruses</taxon>
        <taxon>Duplodnaviria</taxon>
        <taxon>Heunggongvirae</taxon>
        <taxon>Uroviricota</taxon>
        <taxon>Caudoviricetes</taxon>
        <taxon>Vequintavirinae</taxon>
        <taxon>Certrevirus</taxon>
        <taxon>Certrevirus CR9</taxon>
    </lineage>
</organism>
<proteinExistence type="predicted"/>
<sequence>MSHVVRDYLFEGCQIPQKFMDAVYSPSWDARNMRFQGTDQSDYGEAITVRISAESNETLDWFLGEWTNWREVKQ</sequence>
<name>M1F1E0_9CAUD</name>
<reference evidence="1 2" key="1">
    <citation type="submission" date="2012-02" db="EMBL/GenBank/DDBJ databases">
        <title>Complete Genome Sequence of Cronobacter sakazakii Bacteriophage CR9.</title>
        <authorList>
            <person name="Shin H."/>
            <person name="Lee J.-H."/>
            <person name="Kim Y."/>
            <person name="Ryu S."/>
        </authorList>
    </citation>
    <scope>NUCLEOTIDE SEQUENCE [LARGE SCALE GENOMIC DNA]</scope>
</reference>
<dbReference type="GeneID" id="18563060"/>
<dbReference type="Proteomes" id="UP000011829">
    <property type="component" value="Segment"/>
</dbReference>
<evidence type="ECO:0000313" key="1">
    <source>
        <dbReference type="EMBL" id="AFH21102.1"/>
    </source>
</evidence>
<accession>M1F1E0</accession>
<dbReference type="OrthoDB" id="40646at10239"/>
<keyword evidence="2" id="KW-1185">Reference proteome</keyword>
<dbReference type="KEGG" id="vg:18563060"/>
<dbReference type="RefSeq" id="YP_009015180.1">
    <property type="nucleotide sequence ID" value="NC_023717.1"/>
</dbReference>
<protein>
    <submittedName>
        <fullName evidence="1">Uncharacterized protein</fullName>
    </submittedName>
</protein>
<gene>
    <name evidence="1" type="ORF">CR9_218</name>
</gene>